<dbReference type="RefSeq" id="WP_254756178.1">
    <property type="nucleotide sequence ID" value="NZ_JANCLT010000001.1"/>
</dbReference>
<dbReference type="AlphaFoldDB" id="A0AA41X0Z9"/>
<evidence type="ECO:0000313" key="1">
    <source>
        <dbReference type="EMBL" id="MCP8966966.1"/>
    </source>
</evidence>
<sequence>MKIYVFPNRIVMAGKAWEIRNKLREYSKAYKTVAEWMEAASASK</sequence>
<protein>
    <submittedName>
        <fullName evidence="1">Z-ring formation inhibitor MciZ</fullName>
    </submittedName>
</protein>
<dbReference type="InterPro" id="IPR025177">
    <property type="entry name" value="MciZ"/>
</dbReference>
<evidence type="ECO:0000313" key="2">
    <source>
        <dbReference type="Proteomes" id="UP001156102"/>
    </source>
</evidence>
<proteinExistence type="predicted"/>
<keyword evidence="2" id="KW-1185">Reference proteome</keyword>
<dbReference type="Proteomes" id="UP001156102">
    <property type="component" value="Unassembled WGS sequence"/>
</dbReference>
<dbReference type="EMBL" id="JANCLT010000001">
    <property type="protein sequence ID" value="MCP8966966.1"/>
    <property type="molecule type" value="Genomic_DNA"/>
</dbReference>
<comment type="caution">
    <text evidence="1">The sequence shown here is derived from an EMBL/GenBank/DDBJ whole genome shotgun (WGS) entry which is preliminary data.</text>
</comment>
<organism evidence="1 2">
    <name type="scientific">Ectobacillus ponti</name>
    <dbReference type="NCBI Taxonomy" id="2961894"/>
    <lineage>
        <taxon>Bacteria</taxon>
        <taxon>Bacillati</taxon>
        <taxon>Bacillota</taxon>
        <taxon>Bacilli</taxon>
        <taxon>Bacillales</taxon>
        <taxon>Bacillaceae</taxon>
        <taxon>Ectobacillus</taxon>
    </lineage>
</organism>
<dbReference type="Pfam" id="PF13072">
    <property type="entry name" value="MciZ"/>
    <property type="match status" value="1"/>
</dbReference>
<name>A0AA41X0Z9_9BACI</name>
<accession>A0AA41X0Z9</accession>
<reference evidence="1" key="1">
    <citation type="submission" date="2022-07" db="EMBL/GenBank/DDBJ databases">
        <authorList>
            <person name="Li W.-J."/>
            <person name="Deng Q.-Q."/>
        </authorList>
    </citation>
    <scope>NUCLEOTIDE SEQUENCE</scope>
    <source>
        <strain evidence="1">SYSU M60031</strain>
    </source>
</reference>
<gene>
    <name evidence="1" type="ORF">NK662_00250</name>
</gene>